<feature type="region of interest" description="Disordered" evidence="1">
    <location>
        <begin position="74"/>
        <end position="101"/>
    </location>
</feature>
<feature type="region of interest" description="Disordered" evidence="1">
    <location>
        <begin position="16"/>
        <end position="40"/>
    </location>
</feature>
<dbReference type="EMBL" id="HBET01001185">
    <property type="protein sequence ID" value="CAD8556487.1"/>
    <property type="molecule type" value="Transcribed_RNA"/>
</dbReference>
<dbReference type="AlphaFoldDB" id="A0A7S0JMQ8"/>
<evidence type="ECO:0000313" key="2">
    <source>
        <dbReference type="EMBL" id="CAD8556487.1"/>
    </source>
</evidence>
<protein>
    <submittedName>
        <fullName evidence="2">Uncharacterized protein</fullName>
    </submittedName>
</protein>
<accession>A0A7S0JMQ8</accession>
<name>A0A7S0JMQ8_CAFRO</name>
<evidence type="ECO:0000256" key="1">
    <source>
        <dbReference type="SAM" id="MobiDB-lite"/>
    </source>
</evidence>
<reference evidence="2" key="1">
    <citation type="submission" date="2021-01" db="EMBL/GenBank/DDBJ databases">
        <authorList>
            <person name="Corre E."/>
            <person name="Pelletier E."/>
            <person name="Niang G."/>
            <person name="Scheremetjew M."/>
            <person name="Finn R."/>
            <person name="Kale V."/>
            <person name="Holt S."/>
            <person name="Cochrane G."/>
            <person name="Meng A."/>
            <person name="Brown T."/>
            <person name="Cohen L."/>
        </authorList>
    </citation>
    <scope>NUCLEOTIDE SEQUENCE</scope>
    <source>
        <strain evidence="2">E4-10</strain>
    </source>
</reference>
<organism evidence="2">
    <name type="scientific">Cafeteria roenbergensis</name>
    <name type="common">Marine flagellate</name>
    <dbReference type="NCBI Taxonomy" id="33653"/>
    <lineage>
        <taxon>Eukaryota</taxon>
        <taxon>Sar</taxon>
        <taxon>Stramenopiles</taxon>
        <taxon>Bigyra</taxon>
        <taxon>Opalozoa</taxon>
        <taxon>Bicosoecida</taxon>
        <taxon>Cafeteriaceae</taxon>
        <taxon>Cafeteria</taxon>
    </lineage>
</organism>
<gene>
    <name evidence="2" type="ORF">CROE0942_LOCUS820</name>
</gene>
<sequence length="101" mass="10145">MFDEIGIHRTNRFADSKSLPISEGAGPKAASIGEPEGFADREVGLRTPMLATAAGTLDAIDTIDLGINGGDLSAPAGHSFGAGGDGLDRAHAPISSVGETV</sequence>
<proteinExistence type="predicted"/>